<dbReference type="EMBL" id="OAPG01000016">
    <property type="protein sequence ID" value="SNX86926.1"/>
    <property type="molecule type" value="Genomic_DNA"/>
</dbReference>
<accession>A0AAJ5C7I0</accession>
<organism evidence="1 2">
    <name type="scientific">Melanopsichium pennsylvanicum</name>
    <dbReference type="NCBI Taxonomy" id="63383"/>
    <lineage>
        <taxon>Eukaryota</taxon>
        <taxon>Fungi</taxon>
        <taxon>Dikarya</taxon>
        <taxon>Basidiomycota</taxon>
        <taxon>Ustilaginomycotina</taxon>
        <taxon>Ustilaginomycetes</taxon>
        <taxon>Ustilaginales</taxon>
        <taxon>Ustilaginaceae</taxon>
        <taxon>Melanopsichium</taxon>
    </lineage>
</organism>
<reference evidence="1" key="1">
    <citation type="submission" date="2023-10" db="EMBL/GenBank/DDBJ databases">
        <authorList>
            <person name="Guldener U."/>
        </authorList>
    </citation>
    <scope>NUCLEOTIDE SEQUENCE</scope>
    <source>
        <strain evidence="1">Mp4</strain>
    </source>
</reference>
<name>A0AAJ5C7I0_9BASI</name>
<comment type="caution">
    <text evidence="1">The sequence shown here is derived from an EMBL/GenBank/DDBJ whole genome shotgun (WGS) entry which is preliminary data.</text>
</comment>
<keyword evidence="2" id="KW-1185">Reference proteome</keyword>
<dbReference type="AlphaFoldDB" id="A0AAJ5C7I0"/>
<evidence type="ECO:0000313" key="1">
    <source>
        <dbReference type="EMBL" id="SNX86926.1"/>
    </source>
</evidence>
<protein>
    <submittedName>
        <fullName evidence="1">Uncharacterized protein</fullName>
    </submittedName>
</protein>
<evidence type="ECO:0000313" key="2">
    <source>
        <dbReference type="Proteomes" id="UP001294444"/>
    </source>
</evidence>
<gene>
    <name evidence="1" type="ORF">MEPE_05635</name>
</gene>
<proteinExistence type="predicted"/>
<dbReference type="Proteomes" id="UP001294444">
    <property type="component" value="Unassembled WGS sequence"/>
</dbReference>
<sequence length="66" mass="7089">MMHYDAILTVLACQVAEETTTLLIQVGIGSQHTFHESSTLHQLNAAVVCGCALLDSLLTVPPKPTR</sequence>